<evidence type="ECO:0000256" key="3">
    <source>
        <dbReference type="ARBA" id="ARBA00023125"/>
    </source>
</evidence>
<evidence type="ECO:0000256" key="5">
    <source>
        <dbReference type="ARBA" id="ARBA00023242"/>
    </source>
</evidence>
<keyword evidence="4" id="KW-0804">Transcription</keyword>
<feature type="region of interest" description="Disordered" evidence="6">
    <location>
        <begin position="218"/>
        <end position="244"/>
    </location>
</feature>
<dbReference type="InterPro" id="IPR036955">
    <property type="entry name" value="AP2/ERF_dom_sf"/>
</dbReference>
<feature type="compositionally biased region" description="Polar residues" evidence="6">
    <location>
        <begin position="225"/>
        <end position="244"/>
    </location>
</feature>
<keyword evidence="2" id="KW-0805">Transcription regulation</keyword>
<dbReference type="GO" id="GO:0003677">
    <property type="term" value="F:DNA binding"/>
    <property type="evidence" value="ECO:0007669"/>
    <property type="project" value="UniProtKB-KW"/>
</dbReference>
<reference evidence="8" key="1">
    <citation type="submission" date="2015-02" db="EMBL/GenBank/DDBJ databases">
        <title>A transcriptome of Wollemia nobilis - a relic of Gondwana.</title>
        <authorList>
            <person name="Chia J.Y."/>
            <person name="Leong Y.S."/>
            <person name="Abdul Karim S."/>
            <person name="Wan Azmi N."/>
            <person name="Hercus R."/>
            <person name="Croft L."/>
        </authorList>
    </citation>
    <scope>NUCLEOTIDE SEQUENCE</scope>
    <source>
        <strain evidence="8">MaeBrown</strain>
        <tissue evidence="8">Leaf</tissue>
    </source>
</reference>
<feature type="region of interest" description="Disordered" evidence="6">
    <location>
        <begin position="39"/>
        <end position="85"/>
    </location>
</feature>
<dbReference type="GO" id="GO:0005634">
    <property type="term" value="C:nucleus"/>
    <property type="evidence" value="ECO:0007669"/>
    <property type="project" value="UniProtKB-SubCell"/>
</dbReference>
<proteinExistence type="predicted"/>
<dbReference type="PRINTS" id="PR00367">
    <property type="entry name" value="ETHRSPELEMNT"/>
</dbReference>
<evidence type="ECO:0000256" key="1">
    <source>
        <dbReference type="ARBA" id="ARBA00004123"/>
    </source>
</evidence>
<dbReference type="SUPFAM" id="SSF54171">
    <property type="entry name" value="DNA-binding domain"/>
    <property type="match status" value="1"/>
</dbReference>
<organism evidence="8">
    <name type="scientific">Wollemia nobilis</name>
    <dbReference type="NCBI Taxonomy" id="56998"/>
    <lineage>
        <taxon>Eukaryota</taxon>
        <taxon>Viridiplantae</taxon>
        <taxon>Streptophyta</taxon>
        <taxon>Embryophyta</taxon>
        <taxon>Tracheophyta</taxon>
        <taxon>Spermatophyta</taxon>
        <taxon>Pinopsida</taxon>
        <taxon>Pinidae</taxon>
        <taxon>Conifers II</taxon>
        <taxon>Araucariales</taxon>
        <taxon>Araucariaceae</taxon>
        <taxon>Wollemia</taxon>
    </lineage>
</organism>
<feature type="region of interest" description="Disordered" evidence="6">
    <location>
        <begin position="155"/>
        <end position="191"/>
    </location>
</feature>
<comment type="subcellular location">
    <subcellularLocation>
        <location evidence="1">Nucleus</location>
    </subcellularLocation>
</comment>
<evidence type="ECO:0000256" key="2">
    <source>
        <dbReference type="ARBA" id="ARBA00023015"/>
    </source>
</evidence>
<sequence>MCGGAIISDYIYTARSRKASPNDLWSDFDAFSEYINGKSAPAPESFDDFEGYGFDDFPDFEEEDQKPKKSEEEESEVSSGVRYGPVSSFEGLAAKTAGRKRKNLYRGIRQRPWGKWAAEIRDPKKGVRVWLGTFNTPEDAARAYDAAARKIRGKKAKLNFADERSSAKNQKRGSGNDSRKKQKTCNPTSDFSFEGFHAAKMPSSNFKPSPPPPYVYNELEAGDSDYSNPSIVGSNQSPGQYSDQSNFRKTFQKTFSGENNAEVNSSMLCDALGFEPLENSPKGGLFCSDGVSLEALDSVRQGDLFEPDKSNVSWTNEAKTPEISSVFYDFNGSNCVDMQTLLGNGGEGNPMDIPSQLNGEVGKPYDTEVSDELDYSSEEMCALESFLGLCESPEREETKGDAGGSNAGFSDGQIWMEGWSFGNSLDPCFEGLS</sequence>
<feature type="domain" description="AP2/ERF" evidence="7">
    <location>
        <begin position="104"/>
        <end position="161"/>
    </location>
</feature>
<dbReference type="PANTHER" id="PTHR31190">
    <property type="entry name" value="DNA-BINDING DOMAIN"/>
    <property type="match status" value="1"/>
</dbReference>
<evidence type="ECO:0000259" key="7">
    <source>
        <dbReference type="PROSITE" id="PS51032"/>
    </source>
</evidence>
<keyword evidence="3" id="KW-0238">DNA-binding</keyword>
<dbReference type="EMBL" id="GCHU01013988">
    <property type="protein sequence ID" value="JAG86892.1"/>
    <property type="molecule type" value="Transcribed_RNA"/>
</dbReference>
<dbReference type="GO" id="GO:0003700">
    <property type="term" value="F:DNA-binding transcription factor activity"/>
    <property type="evidence" value="ECO:0007669"/>
    <property type="project" value="InterPro"/>
</dbReference>
<dbReference type="PANTHER" id="PTHR31190:SF142">
    <property type="entry name" value="ETHYLENE-RESPONSIVE TRANSCRIPTION FACTOR RAP2-3"/>
    <property type="match status" value="1"/>
</dbReference>
<dbReference type="GO" id="GO:0009873">
    <property type="term" value="P:ethylene-activated signaling pathway"/>
    <property type="evidence" value="ECO:0007669"/>
    <property type="project" value="InterPro"/>
</dbReference>
<accession>A0A0C9S4A8</accession>
<evidence type="ECO:0000313" key="8">
    <source>
        <dbReference type="EMBL" id="JAG86892.1"/>
    </source>
</evidence>
<dbReference type="InterPro" id="IPR044808">
    <property type="entry name" value="ERF_plant"/>
</dbReference>
<dbReference type="FunFam" id="3.30.730.10:FF:000001">
    <property type="entry name" value="Ethylene-responsive transcription factor 2"/>
    <property type="match status" value="1"/>
</dbReference>
<protein>
    <submittedName>
        <fullName evidence="8">TSA: Wollemia nobilis Ref_Wollemi_Transcript_14069_2155 transcribed RNA sequence</fullName>
    </submittedName>
</protein>
<dbReference type="InterPro" id="IPR016177">
    <property type="entry name" value="DNA-bd_dom_sf"/>
</dbReference>
<dbReference type="PROSITE" id="PS51032">
    <property type="entry name" value="AP2_ERF"/>
    <property type="match status" value="1"/>
</dbReference>
<evidence type="ECO:0000256" key="6">
    <source>
        <dbReference type="SAM" id="MobiDB-lite"/>
    </source>
</evidence>
<name>A0A0C9S4A8_9CONI</name>
<evidence type="ECO:0000256" key="4">
    <source>
        <dbReference type="ARBA" id="ARBA00023163"/>
    </source>
</evidence>
<dbReference type="Gene3D" id="3.30.730.10">
    <property type="entry name" value="AP2/ERF domain"/>
    <property type="match status" value="1"/>
</dbReference>
<dbReference type="CDD" id="cd00018">
    <property type="entry name" value="AP2"/>
    <property type="match status" value="1"/>
</dbReference>
<keyword evidence="5" id="KW-0539">Nucleus</keyword>
<dbReference type="Pfam" id="PF00847">
    <property type="entry name" value="AP2"/>
    <property type="match status" value="1"/>
</dbReference>
<dbReference type="InterPro" id="IPR001471">
    <property type="entry name" value="AP2/ERF_dom"/>
</dbReference>
<dbReference type="AlphaFoldDB" id="A0A0C9S4A8"/>
<dbReference type="SMART" id="SM00380">
    <property type="entry name" value="AP2"/>
    <property type="match status" value="1"/>
</dbReference>